<evidence type="ECO:0000313" key="1">
    <source>
        <dbReference type="EMBL" id="CCH17992.1"/>
    </source>
</evidence>
<dbReference type="eggNOG" id="ENOG5031J34">
    <property type="taxonomic scope" value="Bacteria"/>
</dbReference>
<sequence>MLATAERLPAPDVVAHARPHAGAKSHRLRAVVPTLGVPVTPPVRCGAWGCTGGAMSDHHSRRTPTPGRARQRAIREQAARAGVAYSVAARHLESLDLRPGETLATYGRTIYPIGVDSHRQLLVERRERRSFEERVTDTRRAAALPSGRARHLVDRFPPSRGRTGAGVGPLYHGEGREELLAMLYIVVAAESPGLLPNVGDLVWIAELGEDTALDTACAEVDREARRLLDREPVSLWSMIEKALVRAERGPDWPVREEAIRHAALLRAMMTPRVGPSGEPYVAELPVTGVRQILDALLIVADDGHAPGTRVRLLDGSTATATATIVGVRWDSSGPPVGYLVWPDGASAPLAARADELVVLAAQESVPR</sequence>
<reference evidence="2" key="1">
    <citation type="journal article" date="2012" name="J. Bacteriol.">
        <title>Genome Sequence of Micromonospora lupini Lupac 08, Isolated from Root Nodules of Lupinus angustifolius.</title>
        <authorList>
            <person name="Alonso-Vega P."/>
            <person name="Normand P."/>
            <person name="Bacigalupe R."/>
            <person name="Pujic P."/>
            <person name="Lajus A."/>
            <person name="Vallenet D."/>
            <person name="Carro L."/>
            <person name="Coll P."/>
            <person name="Trujillo M.E."/>
        </authorList>
    </citation>
    <scope>NUCLEOTIDE SEQUENCE [LARGE SCALE GENOMIC DNA]</scope>
    <source>
        <strain evidence="2">Lupac 08</strain>
    </source>
</reference>
<accession>I0L2E5</accession>
<evidence type="ECO:0000313" key="2">
    <source>
        <dbReference type="Proteomes" id="UP000003448"/>
    </source>
</evidence>
<protein>
    <submittedName>
        <fullName evidence="1">Uncharacterized protein</fullName>
    </submittedName>
</protein>
<organism evidence="1 2">
    <name type="scientific">Micromonospora lupini str. Lupac 08</name>
    <dbReference type="NCBI Taxonomy" id="1150864"/>
    <lineage>
        <taxon>Bacteria</taxon>
        <taxon>Bacillati</taxon>
        <taxon>Actinomycetota</taxon>
        <taxon>Actinomycetes</taxon>
        <taxon>Micromonosporales</taxon>
        <taxon>Micromonosporaceae</taxon>
        <taxon>Micromonospora</taxon>
    </lineage>
</organism>
<comment type="caution">
    <text evidence="1">The sequence shown here is derived from an EMBL/GenBank/DDBJ whole genome shotgun (WGS) entry which is preliminary data.</text>
</comment>
<dbReference type="AlphaFoldDB" id="I0L2E5"/>
<dbReference type="STRING" id="1150864.MILUP08_42923"/>
<dbReference type="Proteomes" id="UP000003448">
    <property type="component" value="Unassembled WGS sequence"/>
</dbReference>
<proteinExistence type="predicted"/>
<gene>
    <name evidence="1" type="ORF">MILUP08_42923</name>
</gene>
<keyword evidence="2" id="KW-1185">Reference proteome</keyword>
<dbReference type="EMBL" id="CAIE01000022">
    <property type="protein sequence ID" value="CCH17992.1"/>
    <property type="molecule type" value="Genomic_DNA"/>
</dbReference>
<name>I0L2E5_9ACTN</name>